<evidence type="ECO:0000256" key="2">
    <source>
        <dbReference type="ARBA" id="ARBA00012438"/>
    </source>
</evidence>
<evidence type="ECO:0000256" key="7">
    <source>
        <dbReference type="ARBA" id="ARBA00022840"/>
    </source>
</evidence>
<dbReference type="PANTHER" id="PTHR43547:SF2">
    <property type="entry name" value="HYBRID SIGNAL TRANSDUCTION HISTIDINE KINASE C"/>
    <property type="match status" value="1"/>
</dbReference>
<dbReference type="CDD" id="cd00075">
    <property type="entry name" value="HATPase"/>
    <property type="match status" value="1"/>
</dbReference>
<keyword evidence="8" id="KW-0902">Two-component regulatory system</keyword>
<accession>A0A1H7UVH7</accession>
<dbReference type="InterPro" id="IPR036890">
    <property type="entry name" value="HATPase_C_sf"/>
</dbReference>
<dbReference type="InterPro" id="IPR004358">
    <property type="entry name" value="Sig_transdc_His_kin-like_C"/>
</dbReference>
<dbReference type="FunFam" id="3.30.565.10:FF:000037">
    <property type="entry name" value="Hybrid sensor histidine kinase/response regulator"/>
    <property type="match status" value="1"/>
</dbReference>
<evidence type="ECO:0000256" key="6">
    <source>
        <dbReference type="ARBA" id="ARBA00022777"/>
    </source>
</evidence>
<dbReference type="SUPFAM" id="SSF55874">
    <property type="entry name" value="ATPase domain of HSP90 chaperone/DNA topoisomerase II/histidine kinase"/>
    <property type="match status" value="1"/>
</dbReference>
<dbReference type="Proteomes" id="UP000182719">
    <property type="component" value="Unassembled WGS sequence"/>
</dbReference>
<dbReference type="EMBL" id="FOAP01000010">
    <property type="protein sequence ID" value="SEM00844.1"/>
    <property type="molecule type" value="Genomic_DNA"/>
</dbReference>
<dbReference type="Gene3D" id="3.30.565.10">
    <property type="entry name" value="Histidine kinase-like ATPase, C-terminal domain"/>
    <property type="match status" value="1"/>
</dbReference>
<dbReference type="SMART" id="SM00388">
    <property type="entry name" value="HisKA"/>
    <property type="match status" value="1"/>
</dbReference>
<dbReference type="PROSITE" id="PS50109">
    <property type="entry name" value="HIS_KIN"/>
    <property type="match status" value="1"/>
</dbReference>
<organism evidence="12 13">
    <name type="scientific">Stigmatella aurantiaca</name>
    <dbReference type="NCBI Taxonomy" id="41"/>
    <lineage>
        <taxon>Bacteria</taxon>
        <taxon>Pseudomonadati</taxon>
        <taxon>Myxococcota</taxon>
        <taxon>Myxococcia</taxon>
        <taxon>Myxococcales</taxon>
        <taxon>Cystobacterineae</taxon>
        <taxon>Archangiaceae</taxon>
        <taxon>Stigmatella</taxon>
    </lineage>
</organism>
<dbReference type="Pfam" id="PF00072">
    <property type="entry name" value="Response_reg"/>
    <property type="match status" value="1"/>
</dbReference>
<evidence type="ECO:0000256" key="1">
    <source>
        <dbReference type="ARBA" id="ARBA00000085"/>
    </source>
</evidence>
<dbReference type="CDD" id="cd00082">
    <property type="entry name" value="HisKA"/>
    <property type="match status" value="1"/>
</dbReference>
<evidence type="ECO:0000256" key="9">
    <source>
        <dbReference type="PROSITE-ProRule" id="PRU00169"/>
    </source>
</evidence>
<dbReference type="GO" id="GO:0000155">
    <property type="term" value="F:phosphorelay sensor kinase activity"/>
    <property type="evidence" value="ECO:0007669"/>
    <property type="project" value="InterPro"/>
</dbReference>
<feature type="domain" description="Response regulatory" evidence="11">
    <location>
        <begin position="16"/>
        <end position="132"/>
    </location>
</feature>
<feature type="modified residue" description="4-aspartylphosphate" evidence="9">
    <location>
        <position position="64"/>
    </location>
</feature>
<dbReference type="InterPro" id="IPR011006">
    <property type="entry name" value="CheY-like_superfamily"/>
</dbReference>
<proteinExistence type="predicted"/>
<dbReference type="SMART" id="SM00448">
    <property type="entry name" value="REC"/>
    <property type="match status" value="1"/>
</dbReference>
<keyword evidence="13" id="KW-1185">Reference proteome</keyword>
<keyword evidence="3 9" id="KW-0597">Phosphoprotein</keyword>
<keyword evidence="4" id="KW-0808">Transferase</keyword>
<dbReference type="SMART" id="SM00387">
    <property type="entry name" value="HATPase_c"/>
    <property type="match status" value="1"/>
</dbReference>
<dbReference type="Gene3D" id="1.10.287.130">
    <property type="match status" value="1"/>
</dbReference>
<gene>
    <name evidence="12" type="ORF">SAMN05444354_110212</name>
</gene>
<evidence type="ECO:0000256" key="8">
    <source>
        <dbReference type="ARBA" id="ARBA00023012"/>
    </source>
</evidence>
<dbReference type="PRINTS" id="PR00344">
    <property type="entry name" value="BCTRLSENSOR"/>
</dbReference>
<evidence type="ECO:0000259" key="10">
    <source>
        <dbReference type="PROSITE" id="PS50109"/>
    </source>
</evidence>
<name>A0A1H7UVH7_STIAU</name>
<dbReference type="InterPro" id="IPR001789">
    <property type="entry name" value="Sig_transdc_resp-reg_receiver"/>
</dbReference>
<dbReference type="PROSITE" id="PS50110">
    <property type="entry name" value="RESPONSE_REGULATORY"/>
    <property type="match status" value="1"/>
</dbReference>
<protein>
    <recommendedName>
        <fullName evidence="2">histidine kinase</fullName>
        <ecNumber evidence="2">2.7.13.3</ecNumber>
    </recommendedName>
</protein>
<dbReference type="AlphaFoldDB" id="A0A1H7UVH7"/>
<dbReference type="SUPFAM" id="SSF47384">
    <property type="entry name" value="Homodimeric domain of signal transducing histidine kinase"/>
    <property type="match status" value="1"/>
</dbReference>
<dbReference type="PANTHER" id="PTHR43547">
    <property type="entry name" value="TWO-COMPONENT HISTIDINE KINASE"/>
    <property type="match status" value="1"/>
</dbReference>
<keyword evidence="5" id="KW-0547">Nucleotide-binding</keyword>
<evidence type="ECO:0000313" key="13">
    <source>
        <dbReference type="Proteomes" id="UP000182719"/>
    </source>
</evidence>
<evidence type="ECO:0000256" key="3">
    <source>
        <dbReference type="ARBA" id="ARBA00022553"/>
    </source>
</evidence>
<dbReference type="InterPro" id="IPR003661">
    <property type="entry name" value="HisK_dim/P_dom"/>
</dbReference>
<dbReference type="InterPro" id="IPR005467">
    <property type="entry name" value="His_kinase_dom"/>
</dbReference>
<keyword evidence="6 12" id="KW-0418">Kinase</keyword>
<dbReference type="Gene3D" id="3.40.50.2300">
    <property type="match status" value="1"/>
</dbReference>
<dbReference type="Pfam" id="PF02518">
    <property type="entry name" value="HATPase_c"/>
    <property type="match status" value="1"/>
</dbReference>
<evidence type="ECO:0000256" key="5">
    <source>
        <dbReference type="ARBA" id="ARBA00022741"/>
    </source>
</evidence>
<evidence type="ECO:0000313" key="12">
    <source>
        <dbReference type="EMBL" id="SEM00844.1"/>
    </source>
</evidence>
<reference evidence="13" key="1">
    <citation type="submission" date="2016-10" db="EMBL/GenBank/DDBJ databases">
        <authorList>
            <person name="Varghese N."/>
            <person name="Submissions S."/>
        </authorList>
    </citation>
    <scope>NUCLEOTIDE SEQUENCE [LARGE SCALE GENOMIC DNA]</scope>
    <source>
        <strain evidence="13">DSM 17044</strain>
    </source>
</reference>
<dbReference type="InterPro" id="IPR003594">
    <property type="entry name" value="HATPase_dom"/>
</dbReference>
<dbReference type="OrthoDB" id="5501940at2"/>
<evidence type="ECO:0000256" key="4">
    <source>
        <dbReference type="ARBA" id="ARBA00022679"/>
    </source>
</evidence>
<comment type="catalytic activity">
    <reaction evidence="1">
        <text>ATP + protein L-histidine = ADP + protein N-phospho-L-histidine.</text>
        <dbReference type="EC" id="2.7.13.3"/>
    </reaction>
</comment>
<feature type="domain" description="Histidine kinase" evidence="10">
    <location>
        <begin position="151"/>
        <end position="368"/>
    </location>
</feature>
<evidence type="ECO:0000259" key="11">
    <source>
        <dbReference type="PROSITE" id="PS50110"/>
    </source>
</evidence>
<dbReference type="GO" id="GO:0005524">
    <property type="term" value="F:ATP binding"/>
    <property type="evidence" value="ECO:0007669"/>
    <property type="project" value="UniProtKB-KW"/>
</dbReference>
<dbReference type="SUPFAM" id="SSF52172">
    <property type="entry name" value="CheY-like"/>
    <property type="match status" value="1"/>
</dbReference>
<dbReference type="EC" id="2.7.13.3" evidence="2"/>
<dbReference type="InterPro" id="IPR036097">
    <property type="entry name" value="HisK_dim/P_sf"/>
</dbReference>
<dbReference type="Pfam" id="PF00512">
    <property type="entry name" value="HisKA"/>
    <property type="match status" value="1"/>
</dbReference>
<sequence length="372" mass="41229">MTTPGPNTQTAEPKATVLNVNDHAATRYMVSRMLSMAGYQVLEASTGHEALAIAAQKPDLVLLDVEMPDIDGYEVCRRLRKHEETQGLLIAHLSAVSVTREDRIRGLAYGADAYWTTPLEEEELLANIEALLRLQRRAQEAIRVRDDFLSVAAHELKTPLTALRLNLERTLLLAQRAGPKVTLDNALNASLRQLSRLQQLLDALLDVSRVSSRRLKLEVGTVDLVELARELAQRLEPAARVAEVEFRLELPSEPIVLIGDRLRLEQVLNNLLTNALKYGDGKPVCLRVEEREDMASIQVTDQGIGIAPADQSRIFERFERATTTEQSGSLGLGLYIAREIVSAHGGTITVDSHPGQGSTFQVLLPLRRTEPY</sequence>
<keyword evidence="7" id="KW-0067">ATP-binding</keyword>
<dbReference type="RefSeq" id="WP_075008170.1">
    <property type="nucleotide sequence ID" value="NZ_FOAP01000010.1"/>
</dbReference>